<gene>
    <name evidence="1" type="ORF">CW740_08440</name>
</gene>
<dbReference type="OrthoDB" id="5597599at2"/>
<dbReference type="Proteomes" id="UP000232693">
    <property type="component" value="Chromosome"/>
</dbReference>
<organism evidence="1 2">
    <name type="scientific">Kangiella profundi</name>
    <dbReference type="NCBI Taxonomy" id="1561924"/>
    <lineage>
        <taxon>Bacteria</taxon>
        <taxon>Pseudomonadati</taxon>
        <taxon>Pseudomonadota</taxon>
        <taxon>Gammaproteobacteria</taxon>
        <taxon>Kangiellales</taxon>
        <taxon>Kangiellaceae</taxon>
        <taxon>Kangiella</taxon>
    </lineage>
</organism>
<dbReference type="Pfam" id="PF12224">
    <property type="entry name" value="Amidoligase_2"/>
    <property type="match status" value="1"/>
</dbReference>
<evidence type="ECO:0000313" key="2">
    <source>
        <dbReference type="Proteomes" id="UP000232693"/>
    </source>
</evidence>
<evidence type="ECO:0000313" key="1">
    <source>
        <dbReference type="EMBL" id="AUD79270.1"/>
    </source>
</evidence>
<reference evidence="1 2" key="1">
    <citation type="submission" date="2017-12" db="EMBL/GenBank/DDBJ databases">
        <title>Kangiella profundi FT102 completed genome.</title>
        <authorList>
            <person name="Xu J."/>
            <person name="Wang J."/>
            <person name="Lu Y."/>
        </authorList>
    </citation>
    <scope>NUCLEOTIDE SEQUENCE [LARGE SCALE GENOMIC DNA]</scope>
    <source>
        <strain evidence="1 2">FT102</strain>
    </source>
</reference>
<sequence length="332" mass="38487">MLNTDSKLKEPPWLENANGNTRRVGIELEMSGLELDRFASLVASQLDLTISQDGRYVRTLKGDDAGDWTVELDYDLIKKLGREELGDKTFADKVNRSSEELLAWAAKALVPVEIISPPLPLERLNEVEELIQFLRTKGAKGTADSAVNAFGMQLNPELASHKAHHILCCLKAFMCLYDWLYHRADINLTRRFTSYVDPFPTSYIRKIIKTDYWPELDELIDDYLQDNPTRNRALDMLPLFKFLDEKRVLNTTDDELIKSRPTFHYRLPDCDIDNPSWGIYIAWNDWVEVERLAADESRLEACCQAYEEFLNNPLNRLFSDWYKAVEEQWISP</sequence>
<dbReference type="EMBL" id="CP025120">
    <property type="protein sequence ID" value="AUD79270.1"/>
    <property type="molecule type" value="Genomic_DNA"/>
</dbReference>
<dbReference type="KEGG" id="kpd:CW740_08440"/>
<dbReference type="InterPro" id="IPR022025">
    <property type="entry name" value="Amidoligase_2"/>
</dbReference>
<proteinExistence type="predicted"/>
<protein>
    <submittedName>
        <fullName evidence="1">Alpha-L-fucosidase</fullName>
    </submittedName>
</protein>
<keyword evidence="2" id="KW-1185">Reference proteome</keyword>
<dbReference type="AlphaFoldDB" id="A0A2K9A961"/>
<dbReference type="RefSeq" id="WP_106647092.1">
    <property type="nucleotide sequence ID" value="NZ_BMGO01000001.1"/>
</dbReference>
<name>A0A2K9A961_9GAMM</name>
<accession>A0A2K9A961</accession>